<evidence type="ECO:0000313" key="3">
    <source>
        <dbReference type="EMBL" id="OCX70939.1"/>
    </source>
</evidence>
<dbReference type="EMBL" id="LWRY01000152">
    <property type="protein sequence ID" value="OCX70869.1"/>
    <property type="molecule type" value="Genomic_DNA"/>
</dbReference>
<evidence type="ECO:0000313" key="5">
    <source>
        <dbReference type="Proteomes" id="UP000095008"/>
    </source>
</evidence>
<evidence type="ECO:0000313" key="4">
    <source>
        <dbReference type="Proteomes" id="UP000094893"/>
    </source>
</evidence>
<dbReference type="STRING" id="930.GCA_002079865_00066"/>
<keyword evidence="1" id="KW-0812">Transmembrane</keyword>
<dbReference type="RefSeq" id="WP_024893674.1">
    <property type="nucleotide sequence ID" value="NZ_JAAOMO010000052.1"/>
</dbReference>
<name>A0A1C2I4P1_ACITH</name>
<evidence type="ECO:0000256" key="1">
    <source>
        <dbReference type="SAM" id="Phobius"/>
    </source>
</evidence>
<sequence length="83" mass="10304">MENDVVYSWRDAGRRLKFFMFPAFTALPAFWVIFHLFHWTAWGLWLLFCLLGWFMARRELWPDEFWRAIRVFLAGKRRLRSVF</sequence>
<keyword evidence="5" id="KW-1185">Reference proteome</keyword>
<gene>
    <name evidence="2" type="ORF">A6M23_13000</name>
    <name evidence="3" type="ORF">A6P07_13105</name>
</gene>
<organism evidence="3 4">
    <name type="scientific">Acidithiobacillus thiooxidans</name>
    <name type="common">Thiobacillus thiooxidans</name>
    <dbReference type="NCBI Taxonomy" id="930"/>
    <lineage>
        <taxon>Bacteria</taxon>
        <taxon>Pseudomonadati</taxon>
        <taxon>Pseudomonadota</taxon>
        <taxon>Acidithiobacillia</taxon>
        <taxon>Acidithiobacillales</taxon>
        <taxon>Acidithiobacillaceae</taxon>
        <taxon>Acidithiobacillus</taxon>
    </lineage>
</organism>
<keyword evidence="1" id="KW-1133">Transmembrane helix</keyword>
<dbReference type="Proteomes" id="UP000095008">
    <property type="component" value="Unassembled WGS sequence"/>
</dbReference>
<keyword evidence="1" id="KW-0472">Membrane</keyword>
<dbReference type="Proteomes" id="UP000094893">
    <property type="component" value="Unassembled WGS sequence"/>
</dbReference>
<dbReference type="OrthoDB" id="5659989at2"/>
<evidence type="ECO:0000313" key="2">
    <source>
        <dbReference type="EMBL" id="OCX70869.1"/>
    </source>
</evidence>
<dbReference type="AlphaFoldDB" id="A0A1C2I4P1"/>
<accession>A0A1C2I4P1</accession>
<protein>
    <submittedName>
        <fullName evidence="3">Uncharacterized protein</fullName>
    </submittedName>
</protein>
<proteinExistence type="predicted"/>
<comment type="caution">
    <text evidence="3">The sequence shown here is derived from an EMBL/GenBank/DDBJ whole genome shotgun (WGS) entry which is preliminary data.</text>
</comment>
<dbReference type="EMBL" id="LWSA01000185">
    <property type="protein sequence ID" value="OCX70939.1"/>
    <property type="molecule type" value="Genomic_DNA"/>
</dbReference>
<feature type="transmembrane region" description="Helical" evidence="1">
    <location>
        <begin position="39"/>
        <end position="56"/>
    </location>
</feature>
<reference evidence="3 4" key="1">
    <citation type="journal article" date="2016" name="Int. J. Mol. Sci.">
        <title>Comparative genomics of the extreme acidophile Acidithiobacillus thiooxidans reveals intraspecific divergence and niche adaptation.</title>
        <authorList>
            <person name="Zhang X."/>
            <person name="Feng X."/>
            <person name="Tao J."/>
            <person name="Ma L."/>
            <person name="Xiao Y."/>
            <person name="Liang Y."/>
            <person name="Liu X."/>
            <person name="Yin H."/>
        </authorList>
    </citation>
    <scope>NUCLEOTIDE SEQUENCE [LARGE SCALE GENOMIC DNA]</scope>
    <source>
        <strain evidence="3 4">A02</strain>
        <strain evidence="2">DXS-W</strain>
    </source>
</reference>